<gene>
    <name evidence="3" type="ORF">G4B88_001563</name>
</gene>
<feature type="compositionally biased region" description="Basic and acidic residues" evidence="1">
    <location>
        <begin position="426"/>
        <end position="439"/>
    </location>
</feature>
<evidence type="ECO:0000313" key="4">
    <source>
        <dbReference type="Proteomes" id="UP000583929"/>
    </source>
</evidence>
<dbReference type="CDD" id="cd00143">
    <property type="entry name" value="PP2Cc"/>
    <property type="match status" value="1"/>
</dbReference>
<dbReference type="InterPro" id="IPR001932">
    <property type="entry name" value="PPM-type_phosphatase-like_dom"/>
</dbReference>
<name>A0A7J6I2P3_CANSA</name>
<evidence type="ECO:0000256" key="1">
    <source>
        <dbReference type="SAM" id="MobiDB-lite"/>
    </source>
</evidence>
<evidence type="ECO:0000259" key="2">
    <source>
        <dbReference type="PROSITE" id="PS51746"/>
    </source>
</evidence>
<dbReference type="Gene3D" id="3.60.40.10">
    <property type="entry name" value="PPM-type phosphatase domain"/>
    <property type="match status" value="1"/>
</dbReference>
<dbReference type="SUPFAM" id="SSF81606">
    <property type="entry name" value="PP2C-like"/>
    <property type="match status" value="1"/>
</dbReference>
<feature type="compositionally biased region" description="Polar residues" evidence="1">
    <location>
        <begin position="440"/>
        <end position="449"/>
    </location>
</feature>
<accession>A0A7J6I2P3</accession>
<feature type="region of interest" description="Disordered" evidence="1">
    <location>
        <begin position="413"/>
        <end position="458"/>
    </location>
</feature>
<dbReference type="Proteomes" id="UP000583929">
    <property type="component" value="Unassembled WGS sequence"/>
</dbReference>
<dbReference type="AlphaFoldDB" id="A0A7J6I2P3"/>
<keyword evidence="4" id="KW-1185">Reference proteome</keyword>
<feature type="region of interest" description="Disordered" evidence="1">
    <location>
        <begin position="126"/>
        <end position="155"/>
    </location>
</feature>
<reference evidence="3 4" key="1">
    <citation type="journal article" date="2020" name="bioRxiv">
        <title>Sequence and annotation of 42 cannabis genomes reveals extensive copy number variation in cannabinoid synthesis and pathogen resistance genes.</title>
        <authorList>
            <person name="Mckernan K.J."/>
            <person name="Helbert Y."/>
            <person name="Kane L.T."/>
            <person name="Ebling H."/>
            <person name="Zhang L."/>
            <person name="Liu B."/>
            <person name="Eaton Z."/>
            <person name="Mclaughlin S."/>
            <person name="Kingan S."/>
            <person name="Baybayan P."/>
            <person name="Concepcion G."/>
            <person name="Jordan M."/>
            <person name="Riva A."/>
            <person name="Barbazuk W."/>
            <person name="Harkins T."/>
        </authorList>
    </citation>
    <scope>NUCLEOTIDE SEQUENCE [LARGE SCALE GENOMIC DNA]</scope>
    <source>
        <strain evidence="4">cv. Jamaican Lion 4</strain>
        <tissue evidence="3">Leaf</tissue>
    </source>
</reference>
<dbReference type="GO" id="GO:0004722">
    <property type="term" value="F:protein serine/threonine phosphatase activity"/>
    <property type="evidence" value="ECO:0007669"/>
    <property type="project" value="InterPro"/>
</dbReference>
<dbReference type="EMBL" id="JAATIQ010000012">
    <property type="protein sequence ID" value="KAF4401369.1"/>
    <property type="molecule type" value="Genomic_DNA"/>
</dbReference>
<feature type="compositionally biased region" description="Basic and acidic residues" evidence="1">
    <location>
        <begin position="140"/>
        <end position="153"/>
    </location>
</feature>
<dbReference type="SMART" id="SM00332">
    <property type="entry name" value="PP2Cc"/>
    <property type="match status" value="1"/>
</dbReference>
<dbReference type="Pfam" id="PF00481">
    <property type="entry name" value="PP2C"/>
    <property type="match status" value="1"/>
</dbReference>
<dbReference type="PANTHER" id="PTHR47992">
    <property type="entry name" value="PROTEIN PHOSPHATASE"/>
    <property type="match status" value="1"/>
</dbReference>
<dbReference type="PROSITE" id="PS51746">
    <property type="entry name" value="PPM_2"/>
    <property type="match status" value="1"/>
</dbReference>
<proteinExistence type="predicted"/>
<dbReference type="InterPro" id="IPR015655">
    <property type="entry name" value="PP2C"/>
</dbReference>
<sequence length="500" mass="55832">MGGCCSTSKHNRRRGGYFGDDFFEEKPYEDYDEEDDMRYGEKGARIRLRGSSKFTSMYTQQGRKGINQDAMTIWENFTGEKDMVLCGVFDGHGPYGHKVARHVRDNLPTKLSKAIEQSKVNSTKYDDVDIRDLSNNSNDTTRDDDNIDSKDVENDNNSNVVLPLSSWEACLIKSFKEMDEDLGLDSSIDSFCSGSTAVTVVKQGENLIIANLGDSRAILGTRGDKNQLIPVPLTVDLKPDIPSEAERIKNCRGRVFAADEEPDVCRIWMPEDDCPGLAMARAFGDFCLKDYGLISIPDVSYRRLTPNDQFVVLATDGIWDALSNNEVVKIVGSAKKRSAAAKMVVCRAVRSWRCKYPGSKVDDCAVVILFLNEQPSLLPSKSYSSSSTTSRHKGNRLSLSQSFKSFASCDAAPDKDNDCNPDPEDQDHRHDQVEFDHSSSIRICSPPSQDHNDNDNHNQEWVALDGVNRVNSIVRLPRFLSFGKYSTTTTDHNHRAVQSS</sequence>
<feature type="domain" description="PPM-type phosphatase" evidence="2">
    <location>
        <begin position="54"/>
        <end position="371"/>
    </location>
</feature>
<comment type="caution">
    <text evidence="3">The sequence shown here is derived from an EMBL/GenBank/DDBJ whole genome shotgun (WGS) entry which is preliminary data.</text>
</comment>
<dbReference type="InterPro" id="IPR036457">
    <property type="entry name" value="PPM-type-like_dom_sf"/>
</dbReference>
<organism evidence="3 4">
    <name type="scientific">Cannabis sativa</name>
    <name type="common">Hemp</name>
    <name type="synonym">Marijuana</name>
    <dbReference type="NCBI Taxonomy" id="3483"/>
    <lineage>
        <taxon>Eukaryota</taxon>
        <taxon>Viridiplantae</taxon>
        <taxon>Streptophyta</taxon>
        <taxon>Embryophyta</taxon>
        <taxon>Tracheophyta</taxon>
        <taxon>Spermatophyta</taxon>
        <taxon>Magnoliopsida</taxon>
        <taxon>eudicotyledons</taxon>
        <taxon>Gunneridae</taxon>
        <taxon>Pentapetalae</taxon>
        <taxon>rosids</taxon>
        <taxon>fabids</taxon>
        <taxon>Rosales</taxon>
        <taxon>Cannabaceae</taxon>
        <taxon>Cannabis</taxon>
    </lineage>
</organism>
<protein>
    <recommendedName>
        <fullName evidence="2">PPM-type phosphatase domain-containing protein</fullName>
    </recommendedName>
</protein>
<evidence type="ECO:0000313" key="3">
    <source>
        <dbReference type="EMBL" id="KAF4401369.1"/>
    </source>
</evidence>